<comment type="caution">
    <text evidence="4">The sequence shown here is derived from an EMBL/GenBank/DDBJ whole genome shotgun (WGS) entry which is preliminary data.</text>
</comment>
<dbReference type="GO" id="GO:0019305">
    <property type="term" value="P:dTDP-rhamnose biosynthetic process"/>
    <property type="evidence" value="ECO:0007669"/>
    <property type="project" value="UniProtKB-UniPathway"/>
</dbReference>
<dbReference type="EC" id="1.1.1.133" evidence="2"/>
<dbReference type="InterPro" id="IPR005913">
    <property type="entry name" value="dTDP_dehydrorham_reduct"/>
</dbReference>
<dbReference type="PANTHER" id="PTHR10491:SF4">
    <property type="entry name" value="METHIONINE ADENOSYLTRANSFERASE 2 SUBUNIT BETA"/>
    <property type="match status" value="1"/>
</dbReference>
<keyword evidence="5" id="KW-1185">Reference proteome</keyword>
<dbReference type="SUPFAM" id="SSF51735">
    <property type="entry name" value="NAD(P)-binding Rossmann-fold domains"/>
    <property type="match status" value="1"/>
</dbReference>
<dbReference type="PANTHER" id="PTHR10491">
    <property type="entry name" value="DTDP-4-DEHYDRORHAMNOSE REDUCTASE"/>
    <property type="match status" value="1"/>
</dbReference>
<name>A0A840ESC7_9ACTN</name>
<evidence type="ECO:0000313" key="5">
    <source>
        <dbReference type="Proteomes" id="UP000551501"/>
    </source>
</evidence>
<dbReference type="AlphaFoldDB" id="A0A840ESC7"/>
<comment type="similarity">
    <text evidence="1 2">Belongs to the dTDP-4-dehydrorhamnose reductase family.</text>
</comment>
<keyword evidence="2 4" id="KW-0560">Oxidoreductase</keyword>
<evidence type="ECO:0000256" key="1">
    <source>
        <dbReference type="ARBA" id="ARBA00010944"/>
    </source>
</evidence>
<dbReference type="GO" id="GO:0005829">
    <property type="term" value="C:cytosol"/>
    <property type="evidence" value="ECO:0007669"/>
    <property type="project" value="TreeGrafter"/>
</dbReference>
<dbReference type="CDD" id="cd05254">
    <property type="entry name" value="dTDP_HR_like_SDR_e"/>
    <property type="match status" value="1"/>
</dbReference>
<protein>
    <recommendedName>
        <fullName evidence="2">dTDP-4-dehydrorhamnose reductase</fullName>
        <ecNumber evidence="2">1.1.1.133</ecNumber>
    </recommendedName>
</protein>
<dbReference type="EMBL" id="JACIFP010000001">
    <property type="protein sequence ID" value="MBB4135755.1"/>
    <property type="molecule type" value="Genomic_DNA"/>
</dbReference>
<evidence type="ECO:0000313" key="4">
    <source>
        <dbReference type="EMBL" id="MBB4135755.1"/>
    </source>
</evidence>
<dbReference type="Gene3D" id="3.40.50.720">
    <property type="entry name" value="NAD(P)-binding Rossmann-like Domain"/>
    <property type="match status" value="1"/>
</dbReference>
<accession>A0A840ESC7</accession>
<comment type="function">
    <text evidence="2">Catalyzes the reduction of dTDP-6-deoxy-L-lyxo-4-hexulose to yield dTDP-L-rhamnose.</text>
</comment>
<comment type="pathway">
    <text evidence="2">Carbohydrate biosynthesis; dTDP-L-rhamnose biosynthesis.</text>
</comment>
<dbReference type="Proteomes" id="UP000551501">
    <property type="component" value="Unassembled WGS sequence"/>
</dbReference>
<evidence type="ECO:0000256" key="2">
    <source>
        <dbReference type="RuleBase" id="RU364082"/>
    </source>
</evidence>
<evidence type="ECO:0000259" key="3">
    <source>
        <dbReference type="Pfam" id="PF04321"/>
    </source>
</evidence>
<dbReference type="UniPathway" id="UPA00124"/>
<dbReference type="InterPro" id="IPR036291">
    <property type="entry name" value="NAD(P)-bd_dom_sf"/>
</dbReference>
<dbReference type="InterPro" id="IPR029903">
    <property type="entry name" value="RmlD-like-bd"/>
</dbReference>
<dbReference type="GO" id="GO:0008831">
    <property type="term" value="F:dTDP-4-dehydrorhamnose reductase activity"/>
    <property type="evidence" value="ECO:0007669"/>
    <property type="project" value="UniProtKB-EC"/>
</dbReference>
<sequence length="301" mass="30920">MSSLTTVYVIGAAGQLGTALLRSPAVPGGATVRGLGSTDVDITSAASVDRALADLRAGDVVINAAAFTDVDRAETAPEDAYAVNADGAGNLARAAARAAAELIHVSTDYVFASAAPHRPLEPDDLADDARAATVYGSSKRAGERAVLAAHPAALIVRTAWVFTGVPPVRDFVTTMTRLAADGASPNVVDDQRGSPTYAPDLAAGLWELTGHLIGGRSVERRVLHGTNAGEATWCDLARAVFAAVGADPDRVNPCTTAEFPRPAARPAYSVLSNESWLAAGLTPLRDWRAALSDALGAARSG</sequence>
<organism evidence="4 5">
    <name type="scientific">Gordonia humi</name>
    <dbReference type="NCBI Taxonomy" id="686429"/>
    <lineage>
        <taxon>Bacteria</taxon>
        <taxon>Bacillati</taxon>
        <taxon>Actinomycetota</taxon>
        <taxon>Actinomycetes</taxon>
        <taxon>Mycobacteriales</taxon>
        <taxon>Gordoniaceae</taxon>
        <taxon>Gordonia</taxon>
    </lineage>
</organism>
<dbReference type="Pfam" id="PF04321">
    <property type="entry name" value="RmlD_sub_bind"/>
    <property type="match status" value="1"/>
</dbReference>
<reference evidence="4 5" key="1">
    <citation type="submission" date="2020-08" db="EMBL/GenBank/DDBJ databases">
        <title>Sequencing the genomes of 1000 actinobacteria strains.</title>
        <authorList>
            <person name="Klenk H.-P."/>
        </authorList>
    </citation>
    <scope>NUCLEOTIDE SEQUENCE [LARGE SCALE GENOMIC DNA]</scope>
    <source>
        <strain evidence="4 5">DSM 45298</strain>
    </source>
</reference>
<gene>
    <name evidence="4" type="ORF">BKA16_002307</name>
</gene>
<dbReference type="NCBIfam" id="TIGR01214">
    <property type="entry name" value="rmlD"/>
    <property type="match status" value="1"/>
</dbReference>
<keyword evidence="2" id="KW-0521">NADP</keyword>
<proteinExistence type="inferred from homology"/>
<feature type="domain" description="RmlD-like substrate binding" evidence="3">
    <location>
        <begin position="6"/>
        <end position="296"/>
    </location>
</feature>
<dbReference type="Gene3D" id="3.90.25.10">
    <property type="entry name" value="UDP-galactose 4-epimerase, domain 1"/>
    <property type="match status" value="1"/>
</dbReference>